<feature type="signal peptide" evidence="1">
    <location>
        <begin position="1"/>
        <end position="25"/>
    </location>
</feature>
<feature type="domain" description="F5/8 type C" evidence="2">
    <location>
        <begin position="29"/>
        <end position="175"/>
    </location>
</feature>
<dbReference type="PROSITE" id="PS51257">
    <property type="entry name" value="PROKAR_LIPOPROTEIN"/>
    <property type="match status" value="1"/>
</dbReference>
<reference evidence="4 5" key="1">
    <citation type="submission" date="2023-12" db="EMBL/GenBank/DDBJ databases">
        <title>the genome sequence of Hyalangium sp. s54d21.</title>
        <authorList>
            <person name="Zhang X."/>
        </authorList>
    </citation>
    <scope>NUCLEOTIDE SEQUENCE [LARGE SCALE GENOMIC DNA]</scope>
    <source>
        <strain evidence="5">s54d21</strain>
    </source>
</reference>
<evidence type="ECO:0000259" key="3">
    <source>
        <dbReference type="PROSITE" id="PS51175"/>
    </source>
</evidence>
<feature type="domain" description="CBM6" evidence="3">
    <location>
        <begin position="256"/>
        <end position="380"/>
    </location>
</feature>
<dbReference type="InterPro" id="IPR011050">
    <property type="entry name" value="Pectin_lyase_fold/virulence"/>
</dbReference>
<dbReference type="InterPro" id="IPR006626">
    <property type="entry name" value="PbH1"/>
</dbReference>
<dbReference type="Pfam" id="PF18998">
    <property type="entry name" value="Flg_new_2"/>
    <property type="match status" value="1"/>
</dbReference>
<sequence>MKIRNLFVLLLLPLFISACESPGQASGDTGVVALALDQNVAQGKAITASSYTQVYAATNANDGNRGTYWEGAPNAYPNTLTVNLGGNHTLSSVVLQLNPDSIWGTRTQTLSVLGHNASTSTFSTLVGSATYTFNPASGNQVTIPVTATVSEVRLQFTANSGGTGGQLAEFQVFGTPSGGTTTYALTVNNGTGSGSYAAGTAVSISANAPPSGQVFNGWTGGVASSFGNASAASTTYTMTAAAATITATYAASTGGSKYEAESATLSGGAGINSNHPGYSGTGFVEGYWTQGASTRFNVSVTSAGWYDVSLRYGNGFADSSISLYVNGAKLGQSALPTTGAWTTWANKVETVYLNAGSNPVTYQFDAGDGANINLDFITVAPTSSQRADLTVTDIQWTAAHNPPQEGEAITLRAVVRNSGTAASPNAAHKVSFRVNGQEVAAANPTTSIAAGASATLTASSTWSTANGTHAITATVDPDNAIAEFNDNNNGFTKNITVTQLPGPDLIVQSISWTPTTPSAGNAVTYSVTISNKGLNSTSGTAVAVRLAIDGATTLNGTGPSSLAAGASAVVTLGGTWTATNGNHTLLATVDPSGAIAEAVESNNTLASSLFVGRGANVPWIEYEAENGRTNGTVHGPSRELGTIAGEASGRKAVVLNATGQYVEWTTVAPANAIVVRNSMPDAAGGGGIQATLSLYVNGAKQGVLNLSSKQAWVYGDDATQYNNPSAGAPRRIYDEAHKLLSTTIPAGATVRLQKDSGDTSPHYAIDFIDLELVAAPLPKPAGFVDVTEAGNGWEPAIPNDGLSDDNAINQAIWAAQAGRFAGVYLPPGTYNQTNKYQIKGIPIQGAGIWHTKLFNASLQEDAGWGQTGFIITGDGAQFRHFAIFGNTDGLRTQGGKAWVNSAFKNTVIENMWVEHVQCGYWVGGPSESTNLRISNVRFRNTGADAVNLCNGTKDSVVENSHARNTGDDAFAIWSATDLYPQPATNNVIRNCTVQIVWRAAGFAIYGGVGNRIENSVVYDTLTYPGLTISSEFNPYPMQSATIDGLTIVRSGGTYWGGQQFGSIWLRADQNPTTGITVKNVDIIDPTYQGISIQSNNGGVFTNLAFQNISISNPTNYGIQVLPTARGGATFTNVTVNNAPTAKFANQAGSGFSVVNGGGNNW</sequence>
<feature type="chain" id="PRO_5045097124" evidence="1">
    <location>
        <begin position="26"/>
        <end position="1161"/>
    </location>
</feature>
<evidence type="ECO:0000259" key="2">
    <source>
        <dbReference type="PROSITE" id="PS50022"/>
    </source>
</evidence>
<dbReference type="Pfam" id="PF00754">
    <property type="entry name" value="F5_F8_type_C"/>
    <property type="match status" value="1"/>
</dbReference>
<dbReference type="RefSeq" id="WP_321549735.1">
    <property type="nucleotide sequence ID" value="NZ_JAXIVS010000013.1"/>
</dbReference>
<evidence type="ECO:0000313" key="4">
    <source>
        <dbReference type="EMBL" id="MDY7231024.1"/>
    </source>
</evidence>
<dbReference type="SMART" id="SM00710">
    <property type="entry name" value="PbH1"/>
    <property type="match status" value="8"/>
</dbReference>
<dbReference type="InterPro" id="IPR005084">
    <property type="entry name" value="CBM6"/>
</dbReference>
<dbReference type="InterPro" id="IPR055149">
    <property type="entry name" value="Agl_cat_D2"/>
</dbReference>
<dbReference type="Gene3D" id="2.160.20.10">
    <property type="entry name" value="Single-stranded right-handed beta-helix, Pectin lyase-like"/>
    <property type="match status" value="1"/>
</dbReference>
<dbReference type="Pfam" id="PF07705">
    <property type="entry name" value="CARDB"/>
    <property type="match status" value="2"/>
</dbReference>
<dbReference type="PROSITE" id="PS50022">
    <property type="entry name" value="FA58C_3"/>
    <property type="match status" value="1"/>
</dbReference>
<dbReference type="Pfam" id="PF16990">
    <property type="entry name" value="CBM_35"/>
    <property type="match status" value="1"/>
</dbReference>
<keyword evidence="5" id="KW-1185">Reference proteome</keyword>
<dbReference type="InterPro" id="IPR011635">
    <property type="entry name" value="CARDB"/>
</dbReference>
<keyword evidence="1" id="KW-0732">Signal</keyword>
<dbReference type="InterPro" id="IPR033801">
    <property type="entry name" value="CBM6-CBM35-CBM36-like_1"/>
</dbReference>
<gene>
    <name evidence="4" type="ORF">SYV04_31845</name>
</gene>
<dbReference type="CDD" id="cd04083">
    <property type="entry name" value="CBM35_Lmo2446-like"/>
    <property type="match status" value="1"/>
</dbReference>
<dbReference type="Gene3D" id="2.60.40.10">
    <property type="entry name" value="Immunoglobulins"/>
    <property type="match status" value="2"/>
</dbReference>
<dbReference type="Proteomes" id="UP001291309">
    <property type="component" value="Unassembled WGS sequence"/>
</dbReference>
<dbReference type="EMBL" id="JAXIVS010000013">
    <property type="protein sequence ID" value="MDY7231024.1"/>
    <property type="molecule type" value="Genomic_DNA"/>
</dbReference>
<comment type="caution">
    <text evidence="4">The sequence shown here is derived from an EMBL/GenBank/DDBJ whole genome shotgun (WGS) entry which is preliminary data.</text>
</comment>
<dbReference type="InterPro" id="IPR000421">
    <property type="entry name" value="FA58C"/>
</dbReference>
<name>A0ABU5HD52_9BACT</name>
<dbReference type="Pfam" id="PF22815">
    <property type="entry name" value="CatAgl_D1"/>
    <property type="match status" value="1"/>
</dbReference>
<dbReference type="PROSITE" id="PS51175">
    <property type="entry name" value="CBM6"/>
    <property type="match status" value="1"/>
</dbReference>
<dbReference type="SUPFAM" id="SSF51126">
    <property type="entry name" value="Pectin lyase-like"/>
    <property type="match status" value="1"/>
</dbReference>
<dbReference type="InterPro" id="IPR008979">
    <property type="entry name" value="Galactose-bd-like_sf"/>
</dbReference>
<organism evidence="4 5">
    <name type="scientific">Hyalangium rubrum</name>
    <dbReference type="NCBI Taxonomy" id="3103134"/>
    <lineage>
        <taxon>Bacteria</taxon>
        <taxon>Pseudomonadati</taxon>
        <taxon>Myxococcota</taxon>
        <taxon>Myxococcia</taxon>
        <taxon>Myxococcales</taxon>
        <taxon>Cystobacterineae</taxon>
        <taxon>Archangiaceae</taxon>
        <taxon>Hyalangium</taxon>
    </lineage>
</organism>
<dbReference type="Pfam" id="PF22816">
    <property type="entry name" value="CatAgl_D2"/>
    <property type="match status" value="1"/>
</dbReference>
<accession>A0ABU5HD52</accession>
<dbReference type="SUPFAM" id="SSF49785">
    <property type="entry name" value="Galactose-binding domain-like"/>
    <property type="match status" value="2"/>
</dbReference>
<dbReference type="Gene3D" id="2.60.120.260">
    <property type="entry name" value="Galactose-binding domain-like"/>
    <property type="match status" value="3"/>
</dbReference>
<proteinExistence type="predicted"/>
<dbReference type="CDD" id="cd14490">
    <property type="entry name" value="CBM6-CBM35-CBM36_like_1"/>
    <property type="match status" value="1"/>
</dbReference>
<dbReference type="InterPro" id="IPR044060">
    <property type="entry name" value="Bacterial_rp_domain"/>
</dbReference>
<protein>
    <submittedName>
        <fullName evidence="4">CARDB domain-containing protein</fullName>
    </submittedName>
</protein>
<evidence type="ECO:0000313" key="5">
    <source>
        <dbReference type="Proteomes" id="UP001291309"/>
    </source>
</evidence>
<dbReference type="InterPro" id="IPR012334">
    <property type="entry name" value="Pectin_lyas_fold"/>
</dbReference>
<dbReference type="InterPro" id="IPR013783">
    <property type="entry name" value="Ig-like_fold"/>
</dbReference>
<evidence type="ECO:0000256" key="1">
    <source>
        <dbReference type="SAM" id="SignalP"/>
    </source>
</evidence>